<name>A0A8J6KC64_ELECQ</name>
<dbReference type="Proteomes" id="UP000770717">
    <property type="component" value="Unassembled WGS sequence"/>
</dbReference>
<evidence type="ECO:0000313" key="1">
    <source>
        <dbReference type="EMBL" id="KAG9486275.1"/>
    </source>
</evidence>
<reference evidence="1" key="1">
    <citation type="thesis" date="2020" institute="ProQuest LLC" country="789 East Eisenhower Parkway, Ann Arbor, MI, USA">
        <title>Comparative Genomics and Chromosome Evolution.</title>
        <authorList>
            <person name="Mudd A.B."/>
        </authorList>
    </citation>
    <scope>NUCLEOTIDE SEQUENCE</scope>
    <source>
        <strain evidence="1">HN-11 Male</strain>
        <tissue evidence="1">Kidney and liver</tissue>
    </source>
</reference>
<gene>
    <name evidence="1" type="ORF">GDO78_006597</name>
</gene>
<keyword evidence="2" id="KW-1185">Reference proteome</keyword>
<dbReference type="AlphaFoldDB" id="A0A8J6KC64"/>
<sequence>MYVFIPCLYCTIFSHLSVGRRTSCRPSCSRRAYGWLYVLHDPLHICTSYGCWPVFAFYPSDSPIVVVGFLPSSVLPQGGDNVIFLAADVYWIL</sequence>
<organism evidence="1 2">
    <name type="scientific">Eleutherodactylus coqui</name>
    <name type="common">Puerto Rican coqui</name>
    <dbReference type="NCBI Taxonomy" id="57060"/>
    <lineage>
        <taxon>Eukaryota</taxon>
        <taxon>Metazoa</taxon>
        <taxon>Chordata</taxon>
        <taxon>Craniata</taxon>
        <taxon>Vertebrata</taxon>
        <taxon>Euteleostomi</taxon>
        <taxon>Amphibia</taxon>
        <taxon>Batrachia</taxon>
        <taxon>Anura</taxon>
        <taxon>Neobatrachia</taxon>
        <taxon>Hyloidea</taxon>
        <taxon>Eleutherodactylidae</taxon>
        <taxon>Eleutherodactylinae</taxon>
        <taxon>Eleutherodactylus</taxon>
        <taxon>Eleutherodactylus</taxon>
    </lineage>
</organism>
<proteinExistence type="predicted"/>
<accession>A0A8J6KC64</accession>
<comment type="caution">
    <text evidence="1">The sequence shown here is derived from an EMBL/GenBank/DDBJ whole genome shotgun (WGS) entry which is preliminary data.</text>
</comment>
<evidence type="ECO:0000313" key="2">
    <source>
        <dbReference type="Proteomes" id="UP000770717"/>
    </source>
</evidence>
<protein>
    <submittedName>
        <fullName evidence="1">Uncharacterized protein</fullName>
    </submittedName>
</protein>
<dbReference type="EMBL" id="WNTK01000003">
    <property type="protein sequence ID" value="KAG9486275.1"/>
    <property type="molecule type" value="Genomic_DNA"/>
</dbReference>